<reference evidence="7" key="1">
    <citation type="journal article" date="2020" name="Phytopathology">
        <title>Genome sequence of the chestnut blight fungus Cryphonectria parasitica EP155: A fundamental resource for an archetypical invasive plant pathogen.</title>
        <authorList>
            <person name="Crouch J.A."/>
            <person name="Dawe A."/>
            <person name="Aerts A."/>
            <person name="Barry K."/>
            <person name="Churchill A.C.L."/>
            <person name="Grimwood J."/>
            <person name="Hillman B."/>
            <person name="Milgroom M.G."/>
            <person name="Pangilinan J."/>
            <person name="Smith M."/>
            <person name="Salamov A."/>
            <person name="Schmutz J."/>
            <person name="Yadav J."/>
            <person name="Grigoriev I.V."/>
            <person name="Nuss D."/>
        </authorList>
    </citation>
    <scope>NUCLEOTIDE SEQUENCE</scope>
    <source>
        <strain evidence="7">EP155</strain>
    </source>
</reference>
<comment type="caution">
    <text evidence="7">The sequence shown here is derived from an EMBL/GenBank/DDBJ whole genome shotgun (WGS) entry which is preliminary data.</text>
</comment>
<dbReference type="GO" id="GO:0006282">
    <property type="term" value="P:regulation of DNA repair"/>
    <property type="evidence" value="ECO:0007669"/>
    <property type="project" value="TreeGrafter"/>
</dbReference>
<dbReference type="Proteomes" id="UP000803844">
    <property type="component" value="Unassembled WGS sequence"/>
</dbReference>
<dbReference type="GO" id="GO:0017136">
    <property type="term" value="F:histone deacetylase activity, NAD-dependent"/>
    <property type="evidence" value="ECO:0007669"/>
    <property type="project" value="TreeGrafter"/>
</dbReference>
<sequence>MDTFSHLSSPPTDQAGHISSLKRPVASAFNNESQVLTNGQRPAKKRRKAEQKPRSTERLDLTNEDAADETQLNRLLDVLRTKRKIVVIAGAGISVSAGIPDFRSSKGLFEEYKSKTLGSGAALFDVSVYNSNNSTKQFHAMVCDLSVRAKEAEPTAFHNMLATIAHEGRLQRLYSQNIDCLETSLLPLATKTPLPAKKPWPTTIQVHGGLEKMHCMKCKFVSNFDASLFQGSEAPLCNLCKEQDDIRTGVYGKRSHGIGRLRPRIHLYNESSPDEDAIGAVSQADLRQVPDAVLVVGTSLVVPGIRRIAQQLCRATRSTRDGFTAWINPDPEPRGCDLKDVWDMVVCGRSDTIASLLGLPHWD</sequence>
<feature type="binding site" evidence="4">
    <location>
        <position position="240"/>
    </location>
    <ligand>
        <name>Zn(2+)</name>
        <dbReference type="ChEBI" id="CHEBI:29105"/>
    </ligand>
</feature>
<dbReference type="InterPro" id="IPR026591">
    <property type="entry name" value="Sirtuin_cat_small_dom_sf"/>
</dbReference>
<dbReference type="GO" id="GO:0005634">
    <property type="term" value="C:nucleus"/>
    <property type="evidence" value="ECO:0007669"/>
    <property type="project" value="TreeGrafter"/>
</dbReference>
<dbReference type="InterPro" id="IPR029035">
    <property type="entry name" value="DHS-like_NAD/FAD-binding_dom"/>
</dbReference>
<dbReference type="PANTHER" id="PTHR11085:SF15">
    <property type="entry name" value="NAD-DEPENDENT HISTONE DEACETYLASE HST4"/>
    <property type="match status" value="1"/>
</dbReference>
<dbReference type="RefSeq" id="XP_040774494.1">
    <property type="nucleotide sequence ID" value="XM_040917439.1"/>
</dbReference>
<feature type="compositionally biased region" description="Basic and acidic residues" evidence="5">
    <location>
        <begin position="50"/>
        <end position="61"/>
    </location>
</feature>
<dbReference type="GO" id="GO:0031934">
    <property type="term" value="C:mating-type region heterochromatin"/>
    <property type="evidence" value="ECO:0007669"/>
    <property type="project" value="TreeGrafter"/>
</dbReference>
<keyword evidence="4" id="KW-0862">Zinc</keyword>
<feature type="binding site" evidence="4">
    <location>
        <position position="218"/>
    </location>
    <ligand>
        <name>Zn(2+)</name>
        <dbReference type="ChEBI" id="CHEBI:29105"/>
    </ligand>
</feature>
<keyword evidence="8" id="KW-1185">Reference proteome</keyword>
<keyword evidence="3" id="KW-0520">NAD</keyword>
<dbReference type="AlphaFoldDB" id="A0A9P5CLX3"/>
<feature type="active site" description="Proton acceptor" evidence="4">
    <location>
        <position position="207"/>
    </location>
</feature>
<dbReference type="GO" id="GO:0000122">
    <property type="term" value="P:negative regulation of transcription by RNA polymerase II"/>
    <property type="evidence" value="ECO:0007669"/>
    <property type="project" value="TreeGrafter"/>
</dbReference>
<dbReference type="InterPro" id="IPR026590">
    <property type="entry name" value="Ssirtuin_cat_dom"/>
</dbReference>
<evidence type="ECO:0000256" key="5">
    <source>
        <dbReference type="SAM" id="MobiDB-lite"/>
    </source>
</evidence>
<evidence type="ECO:0000256" key="1">
    <source>
        <dbReference type="ARBA" id="ARBA00006924"/>
    </source>
</evidence>
<feature type="non-terminal residue" evidence="7">
    <location>
        <position position="363"/>
    </location>
</feature>
<dbReference type="GO" id="GO:0070403">
    <property type="term" value="F:NAD+ binding"/>
    <property type="evidence" value="ECO:0007669"/>
    <property type="project" value="InterPro"/>
</dbReference>
<accession>A0A9P5CLX3</accession>
<feature type="compositionally biased region" description="Polar residues" evidence="5">
    <location>
        <begin position="1"/>
        <end position="12"/>
    </location>
</feature>
<feature type="binding site" evidence="4">
    <location>
        <position position="237"/>
    </location>
    <ligand>
        <name>Zn(2+)</name>
        <dbReference type="ChEBI" id="CHEBI:29105"/>
    </ligand>
</feature>
<keyword evidence="4" id="KW-0479">Metal-binding</keyword>
<dbReference type="PANTHER" id="PTHR11085">
    <property type="entry name" value="NAD-DEPENDENT PROTEIN DEACYLASE SIRTUIN-5, MITOCHONDRIAL-RELATED"/>
    <property type="match status" value="1"/>
</dbReference>
<dbReference type="InterPro" id="IPR003000">
    <property type="entry name" value="Sirtuin"/>
</dbReference>
<comment type="similarity">
    <text evidence="1">Belongs to the sirtuin family. Class I subfamily.</text>
</comment>
<dbReference type="OrthoDB" id="2919105at2759"/>
<keyword evidence="2" id="KW-0808">Transferase</keyword>
<dbReference type="GO" id="GO:0046872">
    <property type="term" value="F:metal ion binding"/>
    <property type="evidence" value="ECO:0007669"/>
    <property type="project" value="UniProtKB-KW"/>
</dbReference>
<feature type="domain" description="Deacetylase sirtuin-type" evidence="6">
    <location>
        <begin position="56"/>
        <end position="363"/>
    </location>
</feature>
<dbReference type="Pfam" id="PF02146">
    <property type="entry name" value="SIR2"/>
    <property type="match status" value="1"/>
</dbReference>
<evidence type="ECO:0000256" key="3">
    <source>
        <dbReference type="ARBA" id="ARBA00023027"/>
    </source>
</evidence>
<feature type="binding site" evidence="4">
    <location>
        <position position="215"/>
    </location>
    <ligand>
        <name>Zn(2+)</name>
        <dbReference type="ChEBI" id="CHEBI:29105"/>
    </ligand>
</feature>
<protein>
    <submittedName>
        <fullName evidence="7">DHS-like NAD/FAD-binding domain-containing protein</fullName>
    </submittedName>
</protein>
<dbReference type="InterPro" id="IPR050134">
    <property type="entry name" value="NAD-dep_sirtuin_deacylases"/>
</dbReference>
<gene>
    <name evidence="7" type="ORF">M406DRAFT_261417</name>
</gene>
<evidence type="ECO:0000313" key="7">
    <source>
        <dbReference type="EMBL" id="KAF3763533.1"/>
    </source>
</evidence>
<feature type="region of interest" description="Disordered" evidence="5">
    <location>
        <begin position="1"/>
        <end position="64"/>
    </location>
</feature>
<proteinExistence type="inferred from homology"/>
<evidence type="ECO:0000313" key="8">
    <source>
        <dbReference type="Proteomes" id="UP000803844"/>
    </source>
</evidence>
<organism evidence="7 8">
    <name type="scientific">Cryphonectria parasitica (strain ATCC 38755 / EP155)</name>
    <dbReference type="NCBI Taxonomy" id="660469"/>
    <lineage>
        <taxon>Eukaryota</taxon>
        <taxon>Fungi</taxon>
        <taxon>Dikarya</taxon>
        <taxon>Ascomycota</taxon>
        <taxon>Pezizomycotina</taxon>
        <taxon>Sordariomycetes</taxon>
        <taxon>Sordariomycetidae</taxon>
        <taxon>Diaporthales</taxon>
        <taxon>Cryphonectriaceae</taxon>
        <taxon>Cryphonectria-Endothia species complex</taxon>
        <taxon>Cryphonectria</taxon>
    </lineage>
</organism>
<dbReference type="Gene3D" id="3.40.50.1220">
    <property type="entry name" value="TPP-binding domain"/>
    <property type="match status" value="1"/>
</dbReference>
<dbReference type="EMBL" id="MU032349">
    <property type="protein sequence ID" value="KAF3763533.1"/>
    <property type="molecule type" value="Genomic_DNA"/>
</dbReference>
<evidence type="ECO:0000259" key="6">
    <source>
        <dbReference type="PROSITE" id="PS50305"/>
    </source>
</evidence>
<evidence type="ECO:0000256" key="2">
    <source>
        <dbReference type="ARBA" id="ARBA00022679"/>
    </source>
</evidence>
<dbReference type="Gene3D" id="3.30.1600.10">
    <property type="entry name" value="SIR2/SIRT2 'Small Domain"/>
    <property type="match status" value="1"/>
</dbReference>
<dbReference type="GeneID" id="63834568"/>
<evidence type="ECO:0000256" key="4">
    <source>
        <dbReference type="PROSITE-ProRule" id="PRU00236"/>
    </source>
</evidence>
<feature type="compositionally biased region" description="Polar residues" evidence="5">
    <location>
        <begin position="28"/>
        <end position="40"/>
    </location>
</feature>
<dbReference type="GO" id="GO:1990414">
    <property type="term" value="P:replication-born double-strand break repair via sister chromatid exchange"/>
    <property type="evidence" value="ECO:0007669"/>
    <property type="project" value="TreeGrafter"/>
</dbReference>
<dbReference type="SUPFAM" id="SSF52467">
    <property type="entry name" value="DHS-like NAD/FAD-binding domain"/>
    <property type="match status" value="1"/>
</dbReference>
<dbReference type="GO" id="GO:0031508">
    <property type="term" value="P:pericentric heterochromatin formation"/>
    <property type="evidence" value="ECO:0007669"/>
    <property type="project" value="TreeGrafter"/>
</dbReference>
<dbReference type="PROSITE" id="PS50305">
    <property type="entry name" value="SIRTUIN"/>
    <property type="match status" value="1"/>
</dbReference>
<name>A0A9P5CLX3_CRYP1</name>